<evidence type="ECO:0000313" key="1">
    <source>
        <dbReference type="EMBL" id="KAJ2811131.1"/>
    </source>
</evidence>
<evidence type="ECO:0000313" key="2">
    <source>
        <dbReference type="Proteomes" id="UP001140096"/>
    </source>
</evidence>
<keyword evidence="2" id="KW-1185">Reference proteome</keyword>
<proteinExistence type="predicted"/>
<accession>A0ACC1LL50</accession>
<organism evidence="1 2">
    <name type="scientific">Coemansia furcata</name>
    <dbReference type="NCBI Taxonomy" id="417177"/>
    <lineage>
        <taxon>Eukaryota</taxon>
        <taxon>Fungi</taxon>
        <taxon>Fungi incertae sedis</taxon>
        <taxon>Zoopagomycota</taxon>
        <taxon>Kickxellomycotina</taxon>
        <taxon>Kickxellomycetes</taxon>
        <taxon>Kickxellales</taxon>
        <taxon>Kickxellaceae</taxon>
        <taxon>Coemansia</taxon>
    </lineage>
</organism>
<gene>
    <name evidence="1" type="primary">FANCD2</name>
    <name evidence="1" type="ORF">H4S07_002252</name>
</gene>
<feature type="non-terminal residue" evidence="1">
    <location>
        <position position="335"/>
    </location>
</feature>
<protein>
    <submittedName>
        <fullName evidence="1">Fanconi anemia group D2 protein</fullName>
    </submittedName>
</protein>
<dbReference type="Proteomes" id="UP001140096">
    <property type="component" value="Unassembled WGS sequence"/>
</dbReference>
<dbReference type="EMBL" id="JANBUP010000523">
    <property type="protein sequence ID" value="KAJ2811131.1"/>
    <property type="molecule type" value="Genomic_DNA"/>
</dbReference>
<reference evidence="1" key="1">
    <citation type="submission" date="2022-07" db="EMBL/GenBank/DDBJ databases">
        <title>Phylogenomic reconstructions and comparative analyses of Kickxellomycotina fungi.</title>
        <authorList>
            <person name="Reynolds N.K."/>
            <person name="Stajich J.E."/>
            <person name="Barry K."/>
            <person name="Grigoriev I.V."/>
            <person name="Crous P."/>
            <person name="Smith M.E."/>
        </authorList>
    </citation>
    <scope>NUCLEOTIDE SEQUENCE</scope>
    <source>
        <strain evidence="1">CBS 102833</strain>
    </source>
</reference>
<comment type="caution">
    <text evidence="1">The sequence shown here is derived from an EMBL/GenBank/DDBJ whole genome shotgun (WGS) entry which is preliminary data.</text>
</comment>
<name>A0ACC1LL50_9FUNG</name>
<sequence>MESSLRCKELIRGCGLELIDGSPPTLHTSTALFRFKLGEAIRGDYKTAQLLGDFVEQLLSDHENISLYLDPVTLPASEDDGDNPLSSSGLAQFGSGQSESLVRLMLGVDALQPRIISILLNKFPELIGDEEAQSGAGATQPFVKILRQLRWLDYIIDSDKLTNELIETLGYAPPEMQSEIISALPDIISDSDSANVSGVLAGMMNETPELILPILEALGSLECSMNLLERACNSVVTHLISAEPAELPVMVRFLLQSVSSEAAAPTILRIRGRLDMDAVVLASKQQSRMTDHSAPDVLIFDVIATCLRSHKHLRDAWLKVIVNDTAAVGPHTTLD</sequence>